<keyword evidence="2" id="KW-0862">Zinc</keyword>
<dbReference type="Pfam" id="PF04082">
    <property type="entry name" value="Fungal_trans"/>
    <property type="match status" value="1"/>
</dbReference>
<dbReference type="AlphaFoldDB" id="A0A8K0SHA5"/>
<proteinExistence type="predicted"/>
<dbReference type="PANTHER" id="PTHR31779">
    <property type="entry name" value="2-NITROPROPANE DIOXYGENASE FAMILY, PUTATIVE (AFU_ORTHOLOGUE AFUA_2G17430)-RELATED"/>
    <property type="match status" value="1"/>
</dbReference>
<keyword evidence="4" id="KW-0238">DNA-binding</keyword>
<keyword evidence="3" id="KW-0805">Transcription regulation</keyword>
<evidence type="ECO:0000256" key="1">
    <source>
        <dbReference type="ARBA" id="ARBA00022723"/>
    </source>
</evidence>
<dbReference type="CDD" id="cd12148">
    <property type="entry name" value="fungal_TF_MHR"/>
    <property type="match status" value="1"/>
</dbReference>
<evidence type="ECO:0000256" key="4">
    <source>
        <dbReference type="ARBA" id="ARBA00023125"/>
    </source>
</evidence>
<reference evidence="8" key="1">
    <citation type="journal article" date="2021" name="Nat. Commun.">
        <title>Genetic determinants of endophytism in the Arabidopsis root mycobiome.</title>
        <authorList>
            <person name="Mesny F."/>
            <person name="Miyauchi S."/>
            <person name="Thiergart T."/>
            <person name="Pickel B."/>
            <person name="Atanasova L."/>
            <person name="Karlsson M."/>
            <person name="Huettel B."/>
            <person name="Barry K.W."/>
            <person name="Haridas S."/>
            <person name="Chen C."/>
            <person name="Bauer D."/>
            <person name="Andreopoulos W."/>
            <person name="Pangilinan J."/>
            <person name="LaButti K."/>
            <person name="Riley R."/>
            <person name="Lipzen A."/>
            <person name="Clum A."/>
            <person name="Drula E."/>
            <person name="Henrissat B."/>
            <person name="Kohler A."/>
            <person name="Grigoriev I.V."/>
            <person name="Martin F.M."/>
            <person name="Hacquard S."/>
        </authorList>
    </citation>
    <scope>NUCLEOTIDE SEQUENCE</scope>
    <source>
        <strain evidence="8">MPI-CAGE-CH-0235</strain>
    </source>
</reference>
<evidence type="ECO:0000313" key="8">
    <source>
        <dbReference type="EMBL" id="KAH7303541.1"/>
    </source>
</evidence>
<name>A0A8K0SHA5_9HYPO</name>
<evidence type="ECO:0000256" key="6">
    <source>
        <dbReference type="ARBA" id="ARBA00023242"/>
    </source>
</evidence>
<keyword evidence="5" id="KW-0804">Transcription</keyword>
<evidence type="ECO:0000256" key="5">
    <source>
        <dbReference type="ARBA" id="ARBA00023163"/>
    </source>
</evidence>
<dbReference type="EMBL" id="JAGPNK010000032">
    <property type="protein sequence ID" value="KAH7303541.1"/>
    <property type="molecule type" value="Genomic_DNA"/>
</dbReference>
<protein>
    <recommendedName>
        <fullName evidence="7">Xylanolytic transcriptional activator regulatory domain-containing protein</fullName>
    </recommendedName>
</protein>
<feature type="domain" description="Xylanolytic transcriptional activator regulatory" evidence="7">
    <location>
        <begin position="39"/>
        <end position="217"/>
    </location>
</feature>
<evidence type="ECO:0000313" key="9">
    <source>
        <dbReference type="Proteomes" id="UP000813444"/>
    </source>
</evidence>
<sequence>MHLFAWNVFLGARESAGPATPRLLTDMLSQDNMEKLAAVYFDRIHACYGFLNRQEMERHIYYRWLSPDMADGVGDALLCGVAALGHIFSHVDPSTVELDLVESAKVALEPLLSESPTIKGIMAWLLRAIYLRIAGTPHAAWMASCTVVHMMEAAGIHRESTGEDVLRTSSGEVEPETRRRLFGVAQHLNTWVSFDVGRSKVTLPDTDMMLATPRQGDFTIELIHLLPHSAILDPTIEIDGTELERTLKTVLERIHTEPPSVLARCNLALCICRRLRSLNISLNGKLLDQVLHVMATGIEAARAMIVNGTPWHQMVNVPFQILCILLAIDTPASIARLRDVMTCLSDVAATWPTNATQETLKTASLLIFMYKKQKERSVASLEDILASFPVTQQINPNIARVDNLTWLDNLVLDDLFNGVLPFENI</sequence>
<dbReference type="GO" id="GO:0009410">
    <property type="term" value="P:response to xenobiotic stimulus"/>
    <property type="evidence" value="ECO:0007669"/>
    <property type="project" value="TreeGrafter"/>
</dbReference>
<gene>
    <name evidence="8" type="ORF">B0I35DRAFT_446577</name>
</gene>
<dbReference type="InterPro" id="IPR052478">
    <property type="entry name" value="Metabolite_Synth_Reg"/>
</dbReference>
<keyword evidence="6" id="KW-0539">Nucleus</keyword>
<dbReference type="GO" id="GO:0008270">
    <property type="term" value="F:zinc ion binding"/>
    <property type="evidence" value="ECO:0007669"/>
    <property type="project" value="InterPro"/>
</dbReference>
<evidence type="ECO:0000259" key="7">
    <source>
        <dbReference type="Pfam" id="PF04082"/>
    </source>
</evidence>
<organism evidence="8 9">
    <name type="scientific">Stachybotrys elegans</name>
    <dbReference type="NCBI Taxonomy" id="80388"/>
    <lineage>
        <taxon>Eukaryota</taxon>
        <taxon>Fungi</taxon>
        <taxon>Dikarya</taxon>
        <taxon>Ascomycota</taxon>
        <taxon>Pezizomycotina</taxon>
        <taxon>Sordariomycetes</taxon>
        <taxon>Hypocreomycetidae</taxon>
        <taxon>Hypocreales</taxon>
        <taxon>Stachybotryaceae</taxon>
        <taxon>Stachybotrys</taxon>
    </lineage>
</organism>
<keyword evidence="9" id="KW-1185">Reference proteome</keyword>
<dbReference type="Proteomes" id="UP000813444">
    <property type="component" value="Unassembled WGS sequence"/>
</dbReference>
<evidence type="ECO:0000256" key="3">
    <source>
        <dbReference type="ARBA" id="ARBA00023015"/>
    </source>
</evidence>
<comment type="caution">
    <text evidence="8">The sequence shown here is derived from an EMBL/GenBank/DDBJ whole genome shotgun (WGS) entry which is preliminary data.</text>
</comment>
<dbReference type="OrthoDB" id="9986881at2759"/>
<evidence type="ECO:0000256" key="2">
    <source>
        <dbReference type="ARBA" id="ARBA00022833"/>
    </source>
</evidence>
<dbReference type="GO" id="GO:0003700">
    <property type="term" value="F:DNA-binding transcription factor activity"/>
    <property type="evidence" value="ECO:0007669"/>
    <property type="project" value="TreeGrafter"/>
</dbReference>
<dbReference type="PANTHER" id="PTHR31779:SF5">
    <property type="entry name" value="ZN(II)2CYS6 TRANSCRIPTION FACTOR (EUROFUNG)"/>
    <property type="match status" value="1"/>
</dbReference>
<accession>A0A8K0SHA5</accession>
<dbReference type="InterPro" id="IPR007219">
    <property type="entry name" value="XnlR_reg_dom"/>
</dbReference>
<keyword evidence="1" id="KW-0479">Metal-binding</keyword>
<dbReference type="GO" id="GO:0003677">
    <property type="term" value="F:DNA binding"/>
    <property type="evidence" value="ECO:0007669"/>
    <property type="project" value="UniProtKB-KW"/>
</dbReference>
<dbReference type="GO" id="GO:0006351">
    <property type="term" value="P:DNA-templated transcription"/>
    <property type="evidence" value="ECO:0007669"/>
    <property type="project" value="InterPro"/>
</dbReference>